<dbReference type="EMBL" id="CP059139">
    <property type="protein sequence ID" value="QMV65156.1"/>
    <property type="molecule type" value="Genomic_DNA"/>
</dbReference>
<protein>
    <recommendedName>
        <fullName evidence="4">DUF4760 domain-containing protein</fullName>
    </recommendedName>
</protein>
<gene>
    <name evidence="2" type="ORF">HS968_08875</name>
</gene>
<keyword evidence="1" id="KW-0472">Membrane</keyword>
<accession>A0A7G5DTT1</accession>
<keyword evidence="1" id="KW-1133">Transmembrane helix</keyword>
<feature type="transmembrane region" description="Helical" evidence="1">
    <location>
        <begin position="50"/>
        <end position="69"/>
    </location>
</feature>
<organism evidence="2 3">
    <name type="scientific">Pseudomonas berkeleyensis</name>
    <dbReference type="NCBI Taxonomy" id="2726956"/>
    <lineage>
        <taxon>Bacteria</taxon>
        <taxon>Pseudomonadati</taxon>
        <taxon>Pseudomonadota</taxon>
        <taxon>Gammaproteobacteria</taxon>
        <taxon>Pseudomonadales</taxon>
        <taxon>Pseudomonadaceae</taxon>
        <taxon>Pseudomonas</taxon>
    </lineage>
</organism>
<dbReference type="Proteomes" id="UP000515276">
    <property type="component" value="Chromosome"/>
</dbReference>
<sequence>MDVSIPKKMVERSLWALWVLLVGGAFLWMLVGSVAYWSLHGWLPDKAADWVQAIGSVVAILAVIGVSYWERRNVQLDKSRSDYQYLMRAFNASVRLQGACRVVGACIQAGPEGTALEIYQRRLKDLYEGVCEHSYSTFVDLQFAEAWAAHKRCVALLIEELDLYLAGSSEAILDGCEHLVTAADDYVDQLKTALQRHSRLVGEGAWSH</sequence>
<evidence type="ECO:0000313" key="2">
    <source>
        <dbReference type="EMBL" id="QMV65156.1"/>
    </source>
</evidence>
<keyword evidence="3" id="KW-1185">Reference proteome</keyword>
<proteinExistence type="predicted"/>
<dbReference type="AlphaFoldDB" id="A0A7G5DTT1"/>
<feature type="transmembrane region" description="Helical" evidence="1">
    <location>
        <begin position="14"/>
        <end position="38"/>
    </location>
</feature>
<keyword evidence="1" id="KW-0812">Transmembrane</keyword>
<dbReference type="RefSeq" id="WP_182371007.1">
    <property type="nucleotide sequence ID" value="NZ_CP059139.1"/>
</dbReference>
<evidence type="ECO:0008006" key="4">
    <source>
        <dbReference type="Google" id="ProtNLM"/>
    </source>
</evidence>
<evidence type="ECO:0000313" key="3">
    <source>
        <dbReference type="Proteomes" id="UP000515276"/>
    </source>
</evidence>
<name>A0A7G5DTT1_9PSED</name>
<reference evidence="2 3" key="1">
    <citation type="journal article" date="2020" name="G3 (Bethesda)">
        <title>CeMbio - The Caenorhabditis elegans Microbiome Resource.</title>
        <authorList>
            <person name="Dirksen P."/>
            <person name="Assie A."/>
            <person name="Zimmermann J."/>
            <person name="Zhang F."/>
            <person name="Tietje A.M."/>
            <person name="Marsh S.A."/>
            <person name="Felix M.A."/>
            <person name="Shapira M."/>
            <person name="Kaleta C."/>
            <person name="Schulenburg H."/>
            <person name="Samuel B."/>
        </authorList>
    </citation>
    <scope>NUCLEOTIDE SEQUENCE [LARGE SCALE GENOMIC DNA]</scope>
    <source>
        <strain evidence="2 3">MSPm1</strain>
    </source>
</reference>
<evidence type="ECO:0000256" key="1">
    <source>
        <dbReference type="SAM" id="Phobius"/>
    </source>
</evidence>